<feature type="domain" description="ABC transmembrane type-1" evidence="6">
    <location>
        <begin position="135"/>
        <end position="321"/>
    </location>
</feature>
<evidence type="ECO:0000256" key="4">
    <source>
        <dbReference type="ARBA" id="ARBA00023136"/>
    </source>
</evidence>
<dbReference type="PROSITE" id="PS50928">
    <property type="entry name" value="ABC_TM1"/>
    <property type="match status" value="1"/>
</dbReference>
<evidence type="ECO:0000313" key="7">
    <source>
        <dbReference type="EMBL" id="CAK8163429.1"/>
    </source>
</evidence>
<comment type="similarity">
    <text evidence="5">Belongs to the binding-protein-dependent transport system permease family.</text>
</comment>
<feature type="transmembrane region" description="Helical" evidence="5">
    <location>
        <begin position="183"/>
        <end position="208"/>
    </location>
</feature>
<evidence type="ECO:0000256" key="5">
    <source>
        <dbReference type="RuleBase" id="RU363032"/>
    </source>
</evidence>
<dbReference type="InterPro" id="IPR000515">
    <property type="entry name" value="MetI-like"/>
</dbReference>
<feature type="transmembrane region" description="Helical" evidence="5">
    <location>
        <begin position="18"/>
        <end position="37"/>
    </location>
</feature>
<protein>
    <submittedName>
        <fullName evidence="7">Inner membrane ABC transporter permease protein YejE</fullName>
    </submittedName>
</protein>
<dbReference type="PANTHER" id="PTHR30325:SF0">
    <property type="entry name" value="INNER MEMBRANE ABC TRANSPORTER PERMEASE PROTEIN YEJE"/>
    <property type="match status" value="1"/>
</dbReference>
<dbReference type="Gene3D" id="1.10.3720.10">
    <property type="entry name" value="MetI-like"/>
    <property type="match status" value="1"/>
</dbReference>
<dbReference type="PANTHER" id="PTHR30325">
    <property type="entry name" value="MEMBRANE COMPONENT OF ABC TRANSPORTER"/>
    <property type="match status" value="1"/>
</dbReference>
<name>A0ABP0ETV7_9RICK</name>
<gene>
    <name evidence="7" type="primary">yejE</name>
    <name evidence="7" type="ORF">CAXC1_40005</name>
</gene>
<organism evidence="7 8">
    <name type="scientific">Candidatus Xenohaliotis californiensis</name>
    <dbReference type="NCBI Taxonomy" id="84677"/>
    <lineage>
        <taxon>Bacteria</taxon>
        <taxon>Pseudomonadati</taxon>
        <taxon>Pseudomonadota</taxon>
        <taxon>Alphaproteobacteria</taxon>
        <taxon>Rickettsiales</taxon>
        <taxon>Anaplasmataceae</taxon>
        <taxon>Candidatus Xenohaliotis</taxon>
    </lineage>
</organism>
<dbReference type="RefSeq" id="WP_338364627.1">
    <property type="nucleotide sequence ID" value="NZ_CAWVOK010000030.1"/>
</dbReference>
<feature type="transmembrane region" description="Helical" evidence="5">
    <location>
        <begin position="303"/>
        <end position="323"/>
    </location>
</feature>
<reference evidence="7 8" key="1">
    <citation type="submission" date="2024-01" db="EMBL/GenBank/DDBJ databases">
        <authorList>
            <person name="Kunselman E."/>
        </authorList>
    </citation>
    <scope>NUCLEOTIDE SEQUENCE [LARGE SCALE GENOMIC DNA]</scope>
    <source>
        <strain evidence="7">2 abalone samples</strain>
    </source>
</reference>
<evidence type="ECO:0000313" key="8">
    <source>
        <dbReference type="Proteomes" id="UP001314181"/>
    </source>
</evidence>
<evidence type="ECO:0000259" key="6">
    <source>
        <dbReference type="PROSITE" id="PS50928"/>
    </source>
</evidence>
<accession>A0ABP0ETV7</accession>
<dbReference type="SUPFAM" id="SSF161098">
    <property type="entry name" value="MetI-like"/>
    <property type="match status" value="1"/>
</dbReference>
<keyword evidence="4 5" id="KW-0472">Membrane</keyword>
<comment type="subcellular location">
    <subcellularLocation>
        <location evidence="1 5">Cell membrane</location>
        <topology evidence="1 5">Multi-pass membrane protein</topology>
    </subcellularLocation>
</comment>
<proteinExistence type="inferred from homology"/>
<dbReference type="Proteomes" id="UP001314181">
    <property type="component" value="Unassembled WGS sequence"/>
</dbReference>
<keyword evidence="2 5" id="KW-0812">Transmembrane</keyword>
<keyword evidence="8" id="KW-1185">Reference proteome</keyword>
<dbReference type="Pfam" id="PF00528">
    <property type="entry name" value="BPD_transp_1"/>
    <property type="match status" value="1"/>
</dbReference>
<dbReference type="EMBL" id="CAWVOK010000030">
    <property type="protein sequence ID" value="CAK8163429.1"/>
    <property type="molecule type" value="Genomic_DNA"/>
</dbReference>
<dbReference type="InterPro" id="IPR035906">
    <property type="entry name" value="MetI-like_sf"/>
</dbReference>
<evidence type="ECO:0000256" key="3">
    <source>
        <dbReference type="ARBA" id="ARBA00022989"/>
    </source>
</evidence>
<evidence type="ECO:0000256" key="1">
    <source>
        <dbReference type="ARBA" id="ARBA00004651"/>
    </source>
</evidence>
<comment type="caution">
    <text evidence="7">The sequence shown here is derived from an EMBL/GenBank/DDBJ whole genome shotgun (WGS) entry which is preliminary data.</text>
</comment>
<evidence type="ECO:0000256" key="2">
    <source>
        <dbReference type="ARBA" id="ARBA00022692"/>
    </source>
</evidence>
<sequence length="339" mass="38756">MLSAINKINFFNKKSSKLAFIVFIIFTIIAIFINFIANDKPLIAKCKNKYYFPIFKIYPETEFGGYLETEADYLDVDVQKYINNHGWIIWPLIKFSYKTINYNLGEDFPSPPTSENIFGTDDHGRDVFAQIFYGYRISLLFSLLMTIIVLFIGILMGLLQGYLGGYTDILLQRFTEIWLSMPFFFIIIAISYIAKPGFFILLLIISFTSWAKVANMMRFDVLRIRNMDYVLFARALGVSNFKIIIRHILPNALGSVVSYTPFLIAEGLIKLTALDFIGFGLSFNMPSLGVVLEQARGNMSAPWIAISIFTILSYILIMLIFIGNDLRFSSKSKPSSKKK</sequence>
<dbReference type="CDD" id="cd06261">
    <property type="entry name" value="TM_PBP2"/>
    <property type="match status" value="1"/>
</dbReference>
<keyword evidence="5" id="KW-0813">Transport</keyword>
<keyword evidence="3 5" id="KW-1133">Transmembrane helix</keyword>
<feature type="transmembrane region" description="Helical" evidence="5">
    <location>
        <begin position="139"/>
        <end position="163"/>
    </location>
</feature>